<accession>G7Z582</accession>
<evidence type="ECO:0000313" key="2">
    <source>
        <dbReference type="Proteomes" id="UP000005667"/>
    </source>
</evidence>
<proteinExistence type="predicted"/>
<dbReference type="AlphaFoldDB" id="G7Z582"/>
<reference evidence="2" key="1">
    <citation type="journal article" date="2011" name="PLoS Genet.">
        <title>Azospirillum genomes reveal transition of bacteria from aquatic to terrestrial environments.</title>
        <authorList>
            <person name="Wisniewski-Dye F."/>
            <person name="Borziak K."/>
            <person name="Khalsa-Moyers G."/>
            <person name="Alexandre G."/>
            <person name="Sukharnikov L.O."/>
            <person name="Wuichet K."/>
            <person name="Hurst G.B."/>
            <person name="McDonald W.H."/>
            <person name="Robertson J.S."/>
            <person name="Barbe V."/>
            <person name="Calteau A."/>
            <person name="Rouy Z."/>
            <person name="Mangenot S."/>
            <person name="Prigent-Combaret C."/>
            <person name="Normand P."/>
            <person name="Boyer M."/>
            <person name="Siguier P."/>
            <person name="Dessaux Y."/>
            <person name="Elmerich C."/>
            <person name="Condemine G."/>
            <person name="Krishnen G."/>
            <person name="Kennedy I."/>
            <person name="Paterson A.H."/>
            <person name="Gonzalez V."/>
            <person name="Mavingui P."/>
            <person name="Zhulin I.B."/>
        </authorList>
    </citation>
    <scope>NUCLEOTIDE SEQUENCE [LARGE SCALE GENOMIC DNA]</scope>
    <source>
        <strain evidence="2">4B</strain>
    </source>
</reference>
<dbReference type="Proteomes" id="UP000005667">
    <property type="component" value="Chromosome"/>
</dbReference>
<evidence type="ECO:0000313" key="1">
    <source>
        <dbReference type="EMBL" id="CBS86846.1"/>
    </source>
</evidence>
<dbReference type="OrthoDB" id="7307349at2"/>
<protein>
    <submittedName>
        <fullName evidence="1">Uncharacterized protein</fullName>
    </submittedName>
</protein>
<name>G7Z582_AZOL4</name>
<dbReference type="KEGG" id="ali:AZOLI_1549"/>
<dbReference type="STRING" id="862719.AZOLI_1549"/>
<dbReference type="HOGENOM" id="CLU_2393528_0_0_5"/>
<gene>
    <name evidence="1" type="ordered locus">AZOLI_1549</name>
</gene>
<sequence length="93" mass="10279">MPPEHPRQVTTTILAEELPRAIAAALPFRPQAGTRFRVTVEPVEESEDERVQALRDDIAVGMDDAEAGRTIDGEQVFERLIAKYAGAKHPGRD</sequence>
<organism evidence="1 2">
    <name type="scientific">Azospirillum lipoferum (strain 4B)</name>
    <dbReference type="NCBI Taxonomy" id="862719"/>
    <lineage>
        <taxon>Bacteria</taxon>
        <taxon>Pseudomonadati</taxon>
        <taxon>Pseudomonadota</taxon>
        <taxon>Alphaproteobacteria</taxon>
        <taxon>Rhodospirillales</taxon>
        <taxon>Azospirillaceae</taxon>
        <taxon>Azospirillum</taxon>
    </lineage>
</organism>
<dbReference type="EMBL" id="FQ311868">
    <property type="protein sequence ID" value="CBS86846.1"/>
    <property type="molecule type" value="Genomic_DNA"/>
</dbReference>
<keyword evidence="2" id="KW-1185">Reference proteome</keyword>